<dbReference type="InterPro" id="IPR036249">
    <property type="entry name" value="Thioredoxin-like_sf"/>
</dbReference>
<reference evidence="12 13" key="1">
    <citation type="submission" date="2016-02" db="EMBL/GenBank/DDBJ databases">
        <authorList>
            <person name="Wen L."/>
            <person name="He K."/>
            <person name="Yang H."/>
        </authorList>
    </citation>
    <scope>NUCLEOTIDE SEQUENCE [LARGE SCALE GENOMIC DNA]</scope>
    <source>
        <strain evidence="12 13">DSM 22607</strain>
    </source>
</reference>
<dbReference type="AlphaFoldDB" id="A0A136Q625"/>
<organism evidence="12 13">
    <name type="scientific">Christensenella minuta</name>
    <dbReference type="NCBI Taxonomy" id="626937"/>
    <lineage>
        <taxon>Bacteria</taxon>
        <taxon>Bacillati</taxon>
        <taxon>Bacillota</taxon>
        <taxon>Clostridia</taxon>
        <taxon>Christensenellales</taxon>
        <taxon>Christensenellaceae</taxon>
        <taxon>Christensenella</taxon>
    </lineage>
</organism>
<dbReference type="Proteomes" id="UP000070366">
    <property type="component" value="Unassembled WGS sequence"/>
</dbReference>
<evidence type="ECO:0000256" key="10">
    <source>
        <dbReference type="PIRSR" id="PIRSR000077-4"/>
    </source>
</evidence>
<feature type="site" description="Contributes to redox potential value" evidence="9">
    <location>
        <position position="33"/>
    </location>
</feature>
<keyword evidence="4" id="KW-0249">Electron transport</keyword>
<comment type="similarity">
    <text evidence="1 8">Belongs to the thioredoxin family.</text>
</comment>
<comment type="caution">
    <text evidence="12">The sequence shown here is derived from an EMBL/GenBank/DDBJ whole genome shotgun (WGS) entry which is preliminary data.</text>
</comment>
<dbReference type="PATRIC" id="fig|626937.4.peg.838"/>
<evidence type="ECO:0000256" key="4">
    <source>
        <dbReference type="ARBA" id="ARBA00022982"/>
    </source>
</evidence>
<evidence type="ECO:0000259" key="11">
    <source>
        <dbReference type="PROSITE" id="PS51352"/>
    </source>
</evidence>
<feature type="active site" description="Nucleophile" evidence="9">
    <location>
        <position position="31"/>
    </location>
</feature>
<dbReference type="PANTHER" id="PTHR45663:SF11">
    <property type="entry name" value="GEO12009P1"/>
    <property type="match status" value="1"/>
</dbReference>
<gene>
    <name evidence="12" type="ORF">HMPREF3293_00853</name>
</gene>
<evidence type="ECO:0000256" key="6">
    <source>
        <dbReference type="ARBA" id="ARBA00023284"/>
    </source>
</evidence>
<dbReference type="GO" id="GO:0015035">
    <property type="term" value="F:protein-disulfide reductase activity"/>
    <property type="evidence" value="ECO:0007669"/>
    <property type="project" value="UniProtKB-UniRule"/>
</dbReference>
<dbReference type="SUPFAM" id="SSF52833">
    <property type="entry name" value="Thioredoxin-like"/>
    <property type="match status" value="1"/>
</dbReference>
<evidence type="ECO:0000313" key="12">
    <source>
        <dbReference type="EMBL" id="KXK66117.1"/>
    </source>
</evidence>
<dbReference type="FunFam" id="3.40.30.10:FF:000001">
    <property type="entry name" value="Thioredoxin"/>
    <property type="match status" value="1"/>
</dbReference>
<dbReference type="EMBL" id="LSZW01000047">
    <property type="protein sequence ID" value="KXK66117.1"/>
    <property type="molecule type" value="Genomic_DNA"/>
</dbReference>
<evidence type="ECO:0000256" key="7">
    <source>
        <dbReference type="NCBIfam" id="TIGR01068"/>
    </source>
</evidence>
<dbReference type="CDD" id="cd02947">
    <property type="entry name" value="TRX_family"/>
    <property type="match status" value="1"/>
</dbReference>
<keyword evidence="6 10" id="KW-0676">Redox-active center</keyword>
<keyword evidence="3" id="KW-0813">Transport</keyword>
<feature type="site" description="Contributes to redox potential value" evidence="9">
    <location>
        <position position="32"/>
    </location>
</feature>
<sequence length="105" mass="11576">MNIKHITEAQFDAEVLQQKGIVLVDFYADWCGPCQMLGPILEEVADALGDRIKIVKVNVDEAQGLAQQYGVISIPTVYLFDGGAKMSKFVGVKSKEEIIDFIENA</sequence>
<dbReference type="PIRSF" id="PIRSF000077">
    <property type="entry name" value="Thioredoxin"/>
    <property type="match status" value="1"/>
</dbReference>
<evidence type="ECO:0000256" key="5">
    <source>
        <dbReference type="ARBA" id="ARBA00023157"/>
    </source>
</evidence>
<evidence type="ECO:0000256" key="1">
    <source>
        <dbReference type="ARBA" id="ARBA00008987"/>
    </source>
</evidence>
<dbReference type="PANTHER" id="PTHR45663">
    <property type="entry name" value="GEO12009P1"/>
    <property type="match status" value="1"/>
</dbReference>
<feature type="domain" description="Thioredoxin" evidence="11">
    <location>
        <begin position="1"/>
        <end position="105"/>
    </location>
</feature>
<dbReference type="NCBIfam" id="TIGR01068">
    <property type="entry name" value="thioredoxin"/>
    <property type="match status" value="1"/>
</dbReference>
<dbReference type="InterPro" id="IPR017937">
    <property type="entry name" value="Thioredoxin_CS"/>
</dbReference>
<evidence type="ECO:0000256" key="3">
    <source>
        <dbReference type="ARBA" id="ARBA00022448"/>
    </source>
</evidence>
<feature type="active site" description="Nucleophile" evidence="9">
    <location>
        <position position="34"/>
    </location>
</feature>
<protein>
    <recommendedName>
        <fullName evidence="2 7">Thioredoxin</fullName>
    </recommendedName>
</protein>
<evidence type="ECO:0000256" key="2">
    <source>
        <dbReference type="ARBA" id="ARBA00020570"/>
    </source>
</evidence>
<evidence type="ECO:0000256" key="9">
    <source>
        <dbReference type="PIRSR" id="PIRSR000077-1"/>
    </source>
</evidence>
<dbReference type="Pfam" id="PF00085">
    <property type="entry name" value="Thioredoxin"/>
    <property type="match status" value="1"/>
</dbReference>
<dbReference type="RefSeq" id="WP_066520167.1">
    <property type="nucleotide sequence ID" value="NZ_CABMOF010000003.1"/>
</dbReference>
<dbReference type="InterPro" id="IPR005746">
    <property type="entry name" value="Thioredoxin"/>
</dbReference>
<dbReference type="STRING" id="626937.HMPREF3293_00853"/>
<dbReference type="Gene3D" id="3.40.30.10">
    <property type="entry name" value="Glutaredoxin"/>
    <property type="match status" value="1"/>
</dbReference>
<feature type="site" description="Deprotonates C-terminal active site Cys" evidence="9">
    <location>
        <position position="25"/>
    </location>
</feature>
<dbReference type="GO" id="GO:0005737">
    <property type="term" value="C:cytoplasm"/>
    <property type="evidence" value="ECO:0007669"/>
    <property type="project" value="TreeGrafter"/>
</dbReference>
<dbReference type="InterPro" id="IPR013766">
    <property type="entry name" value="Thioredoxin_domain"/>
</dbReference>
<proteinExistence type="inferred from homology"/>
<keyword evidence="5 10" id="KW-1015">Disulfide bond</keyword>
<accession>A0A136Q625</accession>
<dbReference type="OrthoDB" id="9790390at2"/>
<dbReference type="PRINTS" id="PR00421">
    <property type="entry name" value="THIOREDOXIN"/>
</dbReference>
<dbReference type="KEGG" id="cmiu:B1H56_01275"/>
<feature type="disulfide bond" description="Redox-active" evidence="10">
    <location>
        <begin position="31"/>
        <end position="34"/>
    </location>
</feature>
<name>A0A136Q625_9FIRM</name>
<keyword evidence="13" id="KW-1185">Reference proteome</keyword>
<dbReference type="PROSITE" id="PS51352">
    <property type="entry name" value="THIOREDOXIN_2"/>
    <property type="match status" value="1"/>
</dbReference>
<evidence type="ECO:0000256" key="8">
    <source>
        <dbReference type="PIRNR" id="PIRNR000077"/>
    </source>
</evidence>
<dbReference type="PROSITE" id="PS00194">
    <property type="entry name" value="THIOREDOXIN_1"/>
    <property type="match status" value="1"/>
</dbReference>
<evidence type="ECO:0000313" key="13">
    <source>
        <dbReference type="Proteomes" id="UP000070366"/>
    </source>
</evidence>